<protein>
    <submittedName>
        <fullName evidence="1">Uncharacterized protein</fullName>
    </submittedName>
</protein>
<evidence type="ECO:0000313" key="2">
    <source>
        <dbReference type="Proteomes" id="UP001501570"/>
    </source>
</evidence>
<reference evidence="2" key="1">
    <citation type="journal article" date="2019" name="Int. J. Syst. Evol. Microbiol.">
        <title>The Global Catalogue of Microorganisms (GCM) 10K type strain sequencing project: providing services to taxonomists for standard genome sequencing and annotation.</title>
        <authorList>
            <consortium name="The Broad Institute Genomics Platform"/>
            <consortium name="The Broad Institute Genome Sequencing Center for Infectious Disease"/>
            <person name="Wu L."/>
            <person name="Ma J."/>
        </authorList>
    </citation>
    <scope>NUCLEOTIDE SEQUENCE [LARGE SCALE GENOMIC DNA]</scope>
    <source>
        <strain evidence="2">JCM 18304</strain>
    </source>
</reference>
<dbReference type="RefSeq" id="WP_345636489.1">
    <property type="nucleotide sequence ID" value="NZ_BAABJQ010000028.1"/>
</dbReference>
<name>A0ABP9SIE7_9ACTN</name>
<keyword evidence="2" id="KW-1185">Reference proteome</keyword>
<gene>
    <name evidence="1" type="ORF">GCM10023322_67060</name>
</gene>
<dbReference type="EMBL" id="BAABJQ010000028">
    <property type="protein sequence ID" value="GAA5196948.1"/>
    <property type="molecule type" value="Genomic_DNA"/>
</dbReference>
<evidence type="ECO:0000313" key="1">
    <source>
        <dbReference type="EMBL" id="GAA5196948.1"/>
    </source>
</evidence>
<proteinExistence type="predicted"/>
<organism evidence="1 2">
    <name type="scientific">Rugosimonospora acidiphila</name>
    <dbReference type="NCBI Taxonomy" id="556531"/>
    <lineage>
        <taxon>Bacteria</taxon>
        <taxon>Bacillati</taxon>
        <taxon>Actinomycetota</taxon>
        <taxon>Actinomycetes</taxon>
        <taxon>Micromonosporales</taxon>
        <taxon>Micromonosporaceae</taxon>
        <taxon>Rugosimonospora</taxon>
    </lineage>
</organism>
<dbReference type="Proteomes" id="UP001501570">
    <property type="component" value="Unassembled WGS sequence"/>
</dbReference>
<comment type="caution">
    <text evidence="1">The sequence shown here is derived from an EMBL/GenBank/DDBJ whole genome shotgun (WGS) entry which is preliminary data.</text>
</comment>
<accession>A0ABP9SIE7</accession>
<sequence>MSGSFAELGALPTAELQDRAFARARERADVAFFWSLFEHLPAAEGGNDGGLGVQSTVDDAAAVWRESTNHEYGDEEPLIRAAFIDYLLKH</sequence>